<keyword evidence="3" id="KW-1185">Reference proteome</keyword>
<proteinExistence type="predicted"/>
<protein>
    <submittedName>
        <fullName evidence="2">Uncharacterized protein</fullName>
    </submittedName>
</protein>
<organism evidence="2 3">
    <name type="scientific">Halorientalis persicus</name>
    <dbReference type="NCBI Taxonomy" id="1367881"/>
    <lineage>
        <taxon>Archaea</taxon>
        <taxon>Methanobacteriati</taxon>
        <taxon>Methanobacteriota</taxon>
        <taxon>Stenosarchaea group</taxon>
        <taxon>Halobacteria</taxon>
        <taxon>Halobacteriales</taxon>
        <taxon>Haloarculaceae</taxon>
        <taxon>Halorientalis</taxon>
    </lineage>
</organism>
<name>A0A1H8QR53_9EURY</name>
<evidence type="ECO:0000256" key="1">
    <source>
        <dbReference type="SAM" id="MobiDB-lite"/>
    </source>
</evidence>
<accession>A0A1H8QR53</accession>
<evidence type="ECO:0000313" key="2">
    <source>
        <dbReference type="EMBL" id="SEO56700.1"/>
    </source>
</evidence>
<dbReference type="AlphaFoldDB" id="A0A1H8QR53"/>
<dbReference type="RefSeq" id="WP_092661572.1">
    <property type="nucleotide sequence ID" value="NZ_FOCX01000014.1"/>
</dbReference>
<reference evidence="3" key="1">
    <citation type="submission" date="2016-10" db="EMBL/GenBank/DDBJ databases">
        <authorList>
            <person name="Varghese N."/>
            <person name="Submissions S."/>
        </authorList>
    </citation>
    <scope>NUCLEOTIDE SEQUENCE [LARGE SCALE GENOMIC DNA]</scope>
    <source>
        <strain evidence="3">IBRC-M 10043</strain>
    </source>
</reference>
<sequence>MSTGTNDPASTDISLTYEDGSWVATDEDRGVSRRAETRRKALAALDRAIADNQELATGAEDPFLQAPTFASGRGDGSESIDATIADEAETDPDE</sequence>
<feature type="compositionally biased region" description="Acidic residues" evidence="1">
    <location>
        <begin position="84"/>
        <end position="94"/>
    </location>
</feature>
<dbReference type="OrthoDB" id="201961at2157"/>
<dbReference type="EMBL" id="FOCX01000014">
    <property type="protein sequence ID" value="SEO56700.1"/>
    <property type="molecule type" value="Genomic_DNA"/>
</dbReference>
<dbReference type="InterPro" id="IPR055811">
    <property type="entry name" value="DUF7387"/>
</dbReference>
<gene>
    <name evidence="2" type="ORF">SAMN05216388_101483</name>
</gene>
<dbReference type="Proteomes" id="UP000198775">
    <property type="component" value="Unassembled WGS sequence"/>
</dbReference>
<dbReference type="Pfam" id="PF24113">
    <property type="entry name" value="DUF7387"/>
    <property type="match status" value="1"/>
</dbReference>
<feature type="region of interest" description="Disordered" evidence="1">
    <location>
        <begin position="67"/>
        <end position="94"/>
    </location>
</feature>
<evidence type="ECO:0000313" key="3">
    <source>
        <dbReference type="Proteomes" id="UP000198775"/>
    </source>
</evidence>